<evidence type="ECO:0000313" key="1">
    <source>
        <dbReference type="EMBL" id="NKZ38342.1"/>
    </source>
</evidence>
<name>A0A846ZKM7_9GAMM</name>
<organism evidence="1 2">
    <name type="scientific">Oleiagrimonas citrea</name>
    <dbReference type="NCBI Taxonomy" id="1665687"/>
    <lineage>
        <taxon>Bacteria</taxon>
        <taxon>Pseudomonadati</taxon>
        <taxon>Pseudomonadota</taxon>
        <taxon>Gammaproteobacteria</taxon>
        <taxon>Lysobacterales</taxon>
        <taxon>Rhodanobacteraceae</taxon>
        <taxon>Oleiagrimonas</taxon>
    </lineage>
</organism>
<dbReference type="Proteomes" id="UP000541636">
    <property type="component" value="Unassembled WGS sequence"/>
</dbReference>
<evidence type="ECO:0000313" key="2">
    <source>
        <dbReference type="Proteomes" id="UP000541636"/>
    </source>
</evidence>
<reference evidence="1 2" key="1">
    <citation type="journal article" date="2017" name="Int. J. Syst. Evol. Microbiol.">
        <title>Oleiagrimonas citrea sp. nov., a marine bacterium isolated from tidal flat sediment and emended description of the genus Oleiagrimonas Fang et al. 2015 and Oleiagrimonas soli.</title>
        <authorList>
            <person name="Yang S.H."/>
            <person name="Seo H.S."/>
            <person name="Seong C.N."/>
            <person name="Kwon K.K."/>
        </authorList>
    </citation>
    <scope>NUCLEOTIDE SEQUENCE [LARGE SCALE GENOMIC DNA]</scope>
    <source>
        <strain evidence="1 2">MEBiC09124</strain>
    </source>
</reference>
<dbReference type="Pfam" id="PF22491">
    <property type="entry name" value="DUF6988"/>
    <property type="match status" value="1"/>
</dbReference>
<dbReference type="AlphaFoldDB" id="A0A846ZKM7"/>
<comment type="caution">
    <text evidence="1">The sequence shown here is derived from an EMBL/GenBank/DDBJ whole genome shotgun (WGS) entry which is preliminary data.</text>
</comment>
<gene>
    <name evidence="1" type="ORF">HF690_05145</name>
</gene>
<sequence length="237" mass="26367">MPDNIEIVRDVANRAMEHIETIPAAMNRFSYGARNPRIDLAAKLSRASVDYGRAITILAADCYLDLGAPALSLHRMQLEQLLRAAFFAGPASEEEVEFFIRNDKLRCRPRANGKTYPMTLNELAEIVEPQLDEEVEGRLPRIVRNSAQNLNPLIHGGHALINLYSGPDGLVGFHAGPEVMWNTLDNAVGFANFSLAIAAKISVNTREEVSEILQEPFASLHRWQEHIRSRREAGADA</sequence>
<dbReference type="RefSeq" id="WP_168608686.1">
    <property type="nucleotide sequence ID" value="NZ_JAAZQD010000002.1"/>
</dbReference>
<dbReference type="EMBL" id="JAAZQD010000002">
    <property type="protein sequence ID" value="NKZ38342.1"/>
    <property type="molecule type" value="Genomic_DNA"/>
</dbReference>
<dbReference type="InterPro" id="IPR054257">
    <property type="entry name" value="DUF6988"/>
</dbReference>
<keyword evidence="2" id="KW-1185">Reference proteome</keyword>
<proteinExistence type="predicted"/>
<accession>A0A846ZKM7</accession>
<protein>
    <submittedName>
        <fullName evidence="1">Uncharacterized protein</fullName>
    </submittedName>
</protein>